<dbReference type="InterPro" id="IPR056143">
    <property type="entry name" value="DUF7726"/>
</dbReference>
<proteinExistence type="predicted"/>
<protein>
    <recommendedName>
        <fullName evidence="2">DUF7726 domain-containing protein</fullName>
    </recommendedName>
</protein>
<comment type="caution">
    <text evidence="3">The sequence shown here is derived from an EMBL/GenBank/DDBJ whole genome shotgun (WGS) entry which is preliminary data.</text>
</comment>
<dbReference type="Pfam" id="PF24852">
    <property type="entry name" value="DUF7726"/>
    <property type="match status" value="1"/>
</dbReference>
<evidence type="ECO:0000313" key="4">
    <source>
        <dbReference type="Proteomes" id="UP000243797"/>
    </source>
</evidence>
<dbReference type="Proteomes" id="UP000243797">
    <property type="component" value="Unassembled WGS sequence"/>
</dbReference>
<evidence type="ECO:0000313" key="3">
    <source>
        <dbReference type="EMBL" id="PNS13861.1"/>
    </source>
</evidence>
<keyword evidence="4" id="KW-1185">Reference proteome</keyword>
<dbReference type="InParanoid" id="A0A2K1QG48"/>
<feature type="compositionally biased region" description="Basic and acidic residues" evidence="1">
    <location>
        <begin position="25"/>
        <end position="34"/>
    </location>
</feature>
<feature type="compositionally biased region" description="Basic and acidic residues" evidence="1">
    <location>
        <begin position="54"/>
        <end position="77"/>
    </location>
</feature>
<name>A0A2K1QG48_9PEZI</name>
<feature type="region of interest" description="Disordered" evidence="1">
    <location>
        <begin position="157"/>
        <end position="176"/>
    </location>
</feature>
<sequence>MATLTPREPNAQPARRDSVQASPEQGKKRSHDEANVTSDAENGPKPSKQKKSSTKKDDKKKDYDVSDMHLDGGDKGELPIFDTCQDIRTKINAELRKSTTKAELARLIAAQLPDGRLTASQLQRFLDKKGPLGGAESNAYYGGYVFFEKLRRKQGKAESKKRLQVKEAHPQGMGRKDSSNIHVFCAKGQRPYLDSLGRFSVV</sequence>
<evidence type="ECO:0000256" key="1">
    <source>
        <dbReference type="SAM" id="MobiDB-lite"/>
    </source>
</evidence>
<dbReference type="OrthoDB" id="2592504at2759"/>
<dbReference type="PANTHER" id="PTHR42339:SF1">
    <property type="entry name" value="HISTONE H1"/>
    <property type="match status" value="1"/>
</dbReference>
<evidence type="ECO:0000259" key="2">
    <source>
        <dbReference type="Pfam" id="PF24852"/>
    </source>
</evidence>
<dbReference type="AlphaFoldDB" id="A0A2K1QG48"/>
<reference evidence="3 4" key="1">
    <citation type="submission" date="2017-06" db="EMBL/GenBank/DDBJ databases">
        <title>Draft genome sequence of a variant of Elsinoe murrayae.</title>
        <authorList>
            <person name="Cheng Q."/>
        </authorList>
    </citation>
    <scope>NUCLEOTIDE SEQUENCE [LARGE SCALE GENOMIC DNA]</scope>
    <source>
        <strain evidence="3 4">CQ-2017a</strain>
    </source>
</reference>
<accession>A0A2K1QG48</accession>
<organism evidence="3 4">
    <name type="scientific">Sphaceloma murrayae</name>
    <dbReference type="NCBI Taxonomy" id="2082308"/>
    <lineage>
        <taxon>Eukaryota</taxon>
        <taxon>Fungi</taxon>
        <taxon>Dikarya</taxon>
        <taxon>Ascomycota</taxon>
        <taxon>Pezizomycotina</taxon>
        <taxon>Dothideomycetes</taxon>
        <taxon>Dothideomycetidae</taxon>
        <taxon>Myriangiales</taxon>
        <taxon>Elsinoaceae</taxon>
        <taxon>Sphaceloma</taxon>
    </lineage>
</organism>
<feature type="region of interest" description="Disordered" evidence="1">
    <location>
        <begin position="1"/>
        <end position="78"/>
    </location>
</feature>
<feature type="domain" description="DUF7726" evidence="2">
    <location>
        <begin position="79"/>
        <end position="156"/>
    </location>
</feature>
<dbReference type="EMBL" id="NKHZ01000089">
    <property type="protein sequence ID" value="PNS13861.1"/>
    <property type="molecule type" value="Genomic_DNA"/>
</dbReference>
<dbReference type="PANTHER" id="PTHR42339">
    <property type="entry name" value="HISTONE H1"/>
    <property type="match status" value="1"/>
</dbReference>
<gene>
    <name evidence="3" type="ORF">CAC42_1352</name>
</gene>